<accession>A0ABW8J6R2</accession>
<evidence type="ECO:0000313" key="4">
    <source>
        <dbReference type="EMBL" id="MFK2877727.1"/>
    </source>
</evidence>
<name>A0ABW8J6R2_9GAMM</name>
<dbReference type="PROSITE" id="PS51352">
    <property type="entry name" value="THIOREDOXIN_2"/>
    <property type="match status" value="1"/>
</dbReference>
<dbReference type="PROSITE" id="PS51257">
    <property type="entry name" value="PROKAR_LIPOPROTEIN"/>
    <property type="match status" value="1"/>
</dbReference>
<dbReference type="InterPro" id="IPR036249">
    <property type="entry name" value="Thioredoxin-like_sf"/>
</dbReference>
<organism evidence="4 5">
    <name type="scientific">Rhodanobacter hydrolyticus</name>
    <dbReference type="NCBI Taxonomy" id="2250595"/>
    <lineage>
        <taxon>Bacteria</taxon>
        <taxon>Pseudomonadati</taxon>
        <taxon>Pseudomonadota</taxon>
        <taxon>Gammaproteobacteria</taxon>
        <taxon>Lysobacterales</taxon>
        <taxon>Rhodanobacteraceae</taxon>
        <taxon>Rhodanobacter</taxon>
    </lineage>
</organism>
<reference evidence="4 5" key="1">
    <citation type="submission" date="2020-10" db="EMBL/GenBank/DDBJ databases">
        <title>Phylogeny of dyella-like bacteria.</title>
        <authorList>
            <person name="Fu J."/>
        </authorList>
    </citation>
    <scope>NUCLEOTIDE SEQUENCE [LARGE SCALE GENOMIC DNA]</scope>
    <source>
        <strain evidence="4 5">KACC 19113</strain>
    </source>
</reference>
<dbReference type="InterPro" id="IPR023205">
    <property type="entry name" value="DsbA/DsbL"/>
</dbReference>
<dbReference type="PANTHER" id="PTHR35891:SF2">
    <property type="entry name" value="THIOL:DISULFIDE INTERCHANGE PROTEIN DSBA"/>
    <property type="match status" value="1"/>
</dbReference>
<dbReference type="PANTHER" id="PTHR35891">
    <property type="entry name" value="THIOL:DISULFIDE INTERCHANGE PROTEIN DSBA"/>
    <property type="match status" value="1"/>
</dbReference>
<evidence type="ECO:0000259" key="3">
    <source>
        <dbReference type="PROSITE" id="PS51352"/>
    </source>
</evidence>
<dbReference type="EMBL" id="JADIKK010000008">
    <property type="protein sequence ID" value="MFK2877727.1"/>
    <property type="molecule type" value="Genomic_DNA"/>
</dbReference>
<dbReference type="SUPFAM" id="SSF52833">
    <property type="entry name" value="Thioredoxin-like"/>
    <property type="match status" value="1"/>
</dbReference>
<feature type="signal peptide" evidence="2">
    <location>
        <begin position="1"/>
        <end position="25"/>
    </location>
</feature>
<proteinExistence type="predicted"/>
<feature type="domain" description="Thioredoxin" evidence="3">
    <location>
        <begin position="22"/>
        <end position="212"/>
    </location>
</feature>
<dbReference type="InterPro" id="IPR013766">
    <property type="entry name" value="Thioredoxin_domain"/>
</dbReference>
<dbReference type="CDD" id="cd03019">
    <property type="entry name" value="DsbA_DsbA"/>
    <property type="match status" value="1"/>
</dbReference>
<feature type="chain" id="PRO_5046009785" evidence="2">
    <location>
        <begin position="26"/>
        <end position="223"/>
    </location>
</feature>
<sequence>MMKHLARLRTLSLFAGLLLATACTAQSSTDASAPYTEGDQYVTLPGPHQRYSNVGKVEVAEVFSYGCIHCAEFSPIADKLKKSLPAGVKFELVPAPFSDEWLPYARAYYAADKLGVVDSTHLQLFQEKFVQHYPMNSLDELADFYARHGVNRDTFMSLATSDAATTKLKADLALIRTWGVDGTPSIVIDGKYRVTNVKTLDELSAITQWLAKRELDEVNKGGK</sequence>
<evidence type="ECO:0000256" key="2">
    <source>
        <dbReference type="SAM" id="SignalP"/>
    </source>
</evidence>
<protein>
    <submittedName>
        <fullName evidence="4">Thiol:disulfide interchange protein DsbA/DsbL</fullName>
    </submittedName>
</protein>
<dbReference type="InterPro" id="IPR012336">
    <property type="entry name" value="Thioredoxin-like_fold"/>
</dbReference>
<dbReference type="Pfam" id="PF13462">
    <property type="entry name" value="Thioredoxin_4"/>
    <property type="match status" value="1"/>
</dbReference>
<keyword evidence="5" id="KW-1185">Reference proteome</keyword>
<gene>
    <name evidence="4" type="ORF">ISP25_11665</name>
</gene>
<evidence type="ECO:0000256" key="1">
    <source>
        <dbReference type="ARBA" id="ARBA00022729"/>
    </source>
</evidence>
<dbReference type="InterPro" id="IPR050824">
    <property type="entry name" value="Thiol_disulfide_DsbA"/>
</dbReference>
<evidence type="ECO:0000313" key="5">
    <source>
        <dbReference type="Proteomes" id="UP001620339"/>
    </source>
</evidence>
<dbReference type="Proteomes" id="UP001620339">
    <property type="component" value="Unassembled WGS sequence"/>
</dbReference>
<comment type="caution">
    <text evidence="4">The sequence shown here is derived from an EMBL/GenBank/DDBJ whole genome shotgun (WGS) entry which is preliminary data.</text>
</comment>
<dbReference type="Gene3D" id="3.40.30.10">
    <property type="entry name" value="Glutaredoxin"/>
    <property type="match status" value="1"/>
</dbReference>
<keyword evidence="1 2" id="KW-0732">Signal</keyword>